<dbReference type="PANTHER" id="PTHR33121">
    <property type="entry name" value="CYCLIC DI-GMP PHOSPHODIESTERASE PDEF"/>
    <property type="match status" value="1"/>
</dbReference>
<dbReference type="SMART" id="SM00267">
    <property type="entry name" value="GGDEF"/>
    <property type="match status" value="1"/>
</dbReference>
<dbReference type="GO" id="GO:0071111">
    <property type="term" value="F:cyclic-guanylate-specific phosphodiesterase activity"/>
    <property type="evidence" value="ECO:0007669"/>
    <property type="project" value="InterPro"/>
</dbReference>
<feature type="transmembrane region" description="Helical" evidence="1">
    <location>
        <begin position="175"/>
        <end position="194"/>
    </location>
</feature>
<dbReference type="Proteomes" id="UP000217763">
    <property type="component" value="Chromosome"/>
</dbReference>
<dbReference type="SUPFAM" id="SSF55073">
    <property type="entry name" value="Nucleotide cyclase"/>
    <property type="match status" value="1"/>
</dbReference>
<dbReference type="Pfam" id="PF00990">
    <property type="entry name" value="GGDEF"/>
    <property type="match status" value="1"/>
</dbReference>
<evidence type="ECO:0000313" key="5">
    <source>
        <dbReference type="Proteomes" id="UP000217763"/>
    </source>
</evidence>
<evidence type="ECO:0000256" key="1">
    <source>
        <dbReference type="SAM" id="Phobius"/>
    </source>
</evidence>
<dbReference type="PROSITE" id="PS50887">
    <property type="entry name" value="GGDEF"/>
    <property type="match status" value="1"/>
</dbReference>
<dbReference type="PANTHER" id="PTHR33121:SF70">
    <property type="entry name" value="SIGNALING PROTEIN YKOW"/>
    <property type="match status" value="1"/>
</dbReference>
<dbReference type="PROSITE" id="PS50883">
    <property type="entry name" value="EAL"/>
    <property type="match status" value="1"/>
</dbReference>
<evidence type="ECO:0000313" key="4">
    <source>
        <dbReference type="EMBL" id="ATG75785.1"/>
    </source>
</evidence>
<protein>
    <submittedName>
        <fullName evidence="4">Diguanylate cyclase</fullName>
    </submittedName>
</protein>
<dbReference type="InterPro" id="IPR000160">
    <property type="entry name" value="GGDEF_dom"/>
</dbReference>
<dbReference type="NCBIfam" id="TIGR00254">
    <property type="entry name" value="GGDEF"/>
    <property type="match status" value="1"/>
</dbReference>
<dbReference type="Gene3D" id="3.30.70.270">
    <property type="match status" value="1"/>
</dbReference>
<dbReference type="InterPro" id="IPR035919">
    <property type="entry name" value="EAL_sf"/>
</dbReference>
<proteinExistence type="predicted"/>
<dbReference type="Pfam" id="PF00563">
    <property type="entry name" value="EAL"/>
    <property type="match status" value="1"/>
</dbReference>
<dbReference type="KEGG" id="zdf:AN401_03495"/>
<dbReference type="EMBL" id="CP012621">
    <property type="protein sequence ID" value="ATG75785.1"/>
    <property type="molecule type" value="Genomic_DNA"/>
</dbReference>
<feature type="domain" description="EAL" evidence="2">
    <location>
        <begin position="371"/>
        <end position="625"/>
    </location>
</feature>
<sequence>MHPLKVVAALLLLGIMVMFGGGATHTLYGIHQHNSLLEQRTYEVPWSLMQLQLEMGRFLDAVRLFHADAIRHDELMLRYDILWSRTPVLLSSQFKDTLSERPDLWLLIQQIESRVRGLEQQVQALVPGSPGYQLILAELNPYLEPLSRTVTATMHGNVRFYAEYDQAYRLMGQRLYVQIVGLFVSAALLLLLLLRELWRYRSQQLRDPLTGLPNRFALQRRMAPMIEQGIPFSVTVLELEDFSQHHHRFGFEVADRLLQAFSQRLQQSLQPHEFIAQFGREGVVVLARGVVELEEVRAQLSRFRQALTEKEAIDSYDFYMTPVIGVVLYPADGDNLVDLLARGELALELCKRDRLPYVIFDPSLLKEMARRQRLARDLPAALDSSSLGLCFQPLTEPRSGDCAGLQTLLHWHHPGFGMISSTELLRVTEQFQLSERVFMWMLTNACRHLRRWQELEEPGLFVSLKLPPSLFRDGLERRILPVLEQHGLAAGSLVLDLDESMVMQDAFEAQAIMAALGAAGIRMTLADFGSGCSSWGSLSRLPISWLKLDPTFCSGIERPGEARQQLETLFGLGRLLGYPLICCGVDHEAELGVLSGMAGELLVQGDWVGAPLAAVEVPGWLKRRQP</sequence>
<reference evidence="5" key="1">
    <citation type="submission" date="2015-09" db="EMBL/GenBank/DDBJ databases">
        <authorList>
            <person name="Shao Z."/>
            <person name="Wang L."/>
        </authorList>
    </citation>
    <scope>NUCLEOTIDE SEQUENCE [LARGE SCALE GENOMIC DNA]</scope>
    <source>
        <strain evidence="5">F13-1</strain>
    </source>
</reference>
<name>A0A291HUE3_9GAMM</name>
<dbReference type="InterPro" id="IPR001633">
    <property type="entry name" value="EAL_dom"/>
</dbReference>
<feature type="domain" description="GGDEF" evidence="3">
    <location>
        <begin position="230"/>
        <end position="362"/>
    </location>
</feature>
<dbReference type="InterPro" id="IPR043128">
    <property type="entry name" value="Rev_trsase/Diguanyl_cyclase"/>
</dbReference>
<dbReference type="CDD" id="cd01949">
    <property type="entry name" value="GGDEF"/>
    <property type="match status" value="1"/>
</dbReference>
<keyword evidence="1" id="KW-0812">Transmembrane</keyword>
<dbReference type="SMART" id="SM00052">
    <property type="entry name" value="EAL"/>
    <property type="match status" value="1"/>
</dbReference>
<evidence type="ECO:0000259" key="2">
    <source>
        <dbReference type="PROSITE" id="PS50883"/>
    </source>
</evidence>
<dbReference type="InterPro" id="IPR029787">
    <property type="entry name" value="Nucleotide_cyclase"/>
</dbReference>
<dbReference type="AlphaFoldDB" id="A0A291HUE3"/>
<accession>A0A291HUE3</accession>
<gene>
    <name evidence="4" type="ORF">AN401_03495</name>
</gene>
<organism evidence="4 5">
    <name type="scientific">Zobellella denitrificans</name>
    <dbReference type="NCBI Taxonomy" id="347534"/>
    <lineage>
        <taxon>Bacteria</taxon>
        <taxon>Pseudomonadati</taxon>
        <taxon>Pseudomonadota</taxon>
        <taxon>Gammaproteobacteria</taxon>
        <taxon>Aeromonadales</taxon>
        <taxon>Aeromonadaceae</taxon>
        <taxon>Zobellella</taxon>
    </lineage>
</organism>
<dbReference type="CDD" id="cd01948">
    <property type="entry name" value="EAL"/>
    <property type="match status" value="1"/>
</dbReference>
<evidence type="ECO:0000259" key="3">
    <source>
        <dbReference type="PROSITE" id="PS50887"/>
    </source>
</evidence>
<keyword evidence="1" id="KW-1133">Transmembrane helix</keyword>
<dbReference type="InterPro" id="IPR050706">
    <property type="entry name" value="Cyclic-di-GMP_PDE-like"/>
</dbReference>
<keyword evidence="1" id="KW-0472">Membrane</keyword>
<dbReference type="SUPFAM" id="SSF141868">
    <property type="entry name" value="EAL domain-like"/>
    <property type="match status" value="1"/>
</dbReference>
<keyword evidence="5" id="KW-1185">Reference proteome</keyword>
<dbReference type="Gene3D" id="3.20.20.450">
    <property type="entry name" value="EAL domain"/>
    <property type="match status" value="1"/>
</dbReference>